<dbReference type="Proteomes" id="UP000067476">
    <property type="component" value="Chromosome"/>
</dbReference>
<dbReference type="KEGG" id="sll:SLITO_v1c11190"/>
<keyword evidence="13" id="KW-1185">Reference proteome</keyword>
<dbReference type="GO" id="GO:0051205">
    <property type="term" value="P:protein insertion into membrane"/>
    <property type="evidence" value="ECO:0007669"/>
    <property type="project" value="TreeGrafter"/>
</dbReference>
<dbReference type="InterPro" id="IPR001708">
    <property type="entry name" value="YidC/ALB3/OXA1/COX18"/>
</dbReference>
<sequence length="402" mass="46097">MYKQDYSKYLNNNKGKKKTKKDILKQIWVWVRLFLFLFVIVSMLWGCVQMYQSKYTVSQVSDMAGNKVYSPGTTFEIVIRALGDYGSKNHWYASDENGNIHEYSLNAISSWSEAFTETSSPFYGFFVYPMSFILVAFIRIMAGSEGGIIKSSTASYGYIVLASVFFTSVIIRMITLGFTWKTQSNQEKLQLVQAKQAEIQQKYKGSTDPVAKQKQQMETMALYKKEGISPIGSLVSTFLSMPFLFAMFSIVRATHALKIAVVGKITLIDTPWDQITSGNWVYVSLVVVYIPLQIISMFLPMILQSIKRNKKNDTEQQKKARKKQIIMNSIFILVFVFIIFTTAAGVAIYWIFSSCFQISQTLIFHFVRETKASRIKKKREKVVMKNKKLSEKNSNTKNNIKK</sequence>
<evidence type="ECO:0000259" key="11">
    <source>
        <dbReference type="Pfam" id="PF02096"/>
    </source>
</evidence>
<dbReference type="InterPro" id="IPR028055">
    <property type="entry name" value="YidC/Oxa/ALB_C"/>
</dbReference>
<comment type="subcellular location">
    <subcellularLocation>
        <location evidence="1">Cell membrane</location>
        <topology evidence="1">Multi-pass membrane protein</topology>
    </subcellularLocation>
    <subcellularLocation>
        <location evidence="9">Membrane</location>
        <topology evidence="9">Multi-pass membrane protein</topology>
    </subcellularLocation>
</comment>
<dbReference type="PANTHER" id="PTHR12428">
    <property type="entry name" value="OXA1"/>
    <property type="match status" value="1"/>
</dbReference>
<evidence type="ECO:0000256" key="3">
    <source>
        <dbReference type="ARBA" id="ARBA00022475"/>
    </source>
</evidence>
<evidence type="ECO:0000256" key="8">
    <source>
        <dbReference type="ARBA" id="ARBA00023186"/>
    </source>
</evidence>
<dbReference type="GO" id="GO:0032977">
    <property type="term" value="F:membrane insertase activity"/>
    <property type="evidence" value="ECO:0007669"/>
    <property type="project" value="InterPro"/>
</dbReference>
<evidence type="ECO:0000256" key="1">
    <source>
        <dbReference type="ARBA" id="ARBA00004651"/>
    </source>
</evidence>
<keyword evidence="2" id="KW-0813">Transport</keyword>
<dbReference type="InterPro" id="IPR047196">
    <property type="entry name" value="YidC_ALB_C"/>
</dbReference>
<keyword evidence="7 10" id="KW-0472">Membrane</keyword>
<dbReference type="PATRIC" id="fig|216942.3.peg.1142"/>
<evidence type="ECO:0000256" key="10">
    <source>
        <dbReference type="SAM" id="Phobius"/>
    </source>
</evidence>
<keyword evidence="8" id="KW-0143">Chaperone</keyword>
<dbReference type="PANTHER" id="PTHR12428:SF65">
    <property type="entry name" value="CYTOCHROME C OXIDASE ASSEMBLY PROTEIN COX18, MITOCHONDRIAL"/>
    <property type="match status" value="1"/>
</dbReference>
<keyword evidence="5" id="KW-0653">Protein transport</keyword>
<feature type="transmembrane region" description="Helical" evidence="10">
    <location>
        <begin position="227"/>
        <end position="251"/>
    </location>
</feature>
<dbReference type="OrthoDB" id="394558at2"/>
<evidence type="ECO:0000256" key="4">
    <source>
        <dbReference type="ARBA" id="ARBA00022692"/>
    </source>
</evidence>
<feature type="transmembrane region" description="Helical" evidence="10">
    <location>
        <begin position="154"/>
        <end position="180"/>
    </location>
</feature>
<gene>
    <name evidence="12" type="primary">yidC</name>
    <name evidence="12" type="ORF">SLITO_v1c11190</name>
</gene>
<name>A0A0K1W331_9MOLU</name>
<feature type="domain" description="Membrane insertase YidC/Oxa/ALB C-terminal" evidence="11">
    <location>
        <begin position="163"/>
        <end position="364"/>
    </location>
</feature>
<evidence type="ECO:0000256" key="9">
    <source>
        <dbReference type="RuleBase" id="RU003945"/>
    </source>
</evidence>
<dbReference type="GO" id="GO:0015031">
    <property type="term" value="P:protein transport"/>
    <property type="evidence" value="ECO:0007669"/>
    <property type="project" value="UniProtKB-KW"/>
</dbReference>
<keyword evidence="3" id="KW-1003">Cell membrane</keyword>
<keyword evidence="6 10" id="KW-1133">Transmembrane helix</keyword>
<dbReference type="AlphaFoldDB" id="A0A0K1W331"/>
<keyword evidence="4 9" id="KW-0812">Transmembrane</keyword>
<comment type="similarity">
    <text evidence="9">Belongs to the OXA1/ALB3/YidC family.</text>
</comment>
<proteinExistence type="inferred from homology"/>
<evidence type="ECO:0000256" key="5">
    <source>
        <dbReference type="ARBA" id="ARBA00022927"/>
    </source>
</evidence>
<dbReference type="NCBIfam" id="NF002570">
    <property type="entry name" value="PRK02201.1-5"/>
    <property type="match status" value="1"/>
</dbReference>
<evidence type="ECO:0000256" key="6">
    <source>
        <dbReference type="ARBA" id="ARBA00022989"/>
    </source>
</evidence>
<feature type="transmembrane region" description="Helical" evidence="10">
    <location>
        <begin position="122"/>
        <end position="142"/>
    </location>
</feature>
<dbReference type="EMBL" id="CP012357">
    <property type="protein sequence ID" value="AKX34730.1"/>
    <property type="molecule type" value="Genomic_DNA"/>
</dbReference>
<feature type="transmembrane region" description="Helical" evidence="10">
    <location>
        <begin position="27"/>
        <end position="48"/>
    </location>
</feature>
<organism evidence="12 13">
    <name type="scientific">Spiroplasma litorale</name>
    <dbReference type="NCBI Taxonomy" id="216942"/>
    <lineage>
        <taxon>Bacteria</taxon>
        <taxon>Bacillati</taxon>
        <taxon>Mycoplasmatota</taxon>
        <taxon>Mollicutes</taxon>
        <taxon>Entomoplasmatales</taxon>
        <taxon>Spiroplasmataceae</taxon>
        <taxon>Spiroplasma</taxon>
    </lineage>
</organism>
<dbReference type="Pfam" id="PF02096">
    <property type="entry name" value="60KD_IMP"/>
    <property type="match status" value="1"/>
</dbReference>
<dbReference type="CDD" id="cd20070">
    <property type="entry name" value="5TM_YidC_Alb3"/>
    <property type="match status" value="1"/>
</dbReference>
<protein>
    <submittedName>
        <fullName evidence="12">Inner membrane protein translocase component YidC</fullName>
    </submittedName>
</protein>
<dbReference type="NCBIfam" id="TIGR03592">
    <property type="entry name" value="yidC_oxa1_cterm"/>
    <property type="match status" value="1"/>
</dbReference>
<dbReference type="GO" id="GO:0005886">
    <property type="term" value="C:plasma membrane"/>
    <property type="evidence" value="ECO:0007669"/>
    <property type="project" value="UniProtKB-SubCell"/>
</dbReference>
<evidence type="ECO:0000256" key="2">
    <source>
        <dbReference type="ARBA" id="ARBA00022448"/>
    </source>
</evidence>
<feature type="transmembrane region" description="Helical" evidence="10">
    <location>
        <begin position="325"/>
        <end position="352"/>
    </location>
</feature>
<feature type="transmembrane region" description="Helical" evidence="10">
    <location>
        <begin position="280"/>
        <end position="304"/>
    </location>
</feature>
<evidence type="ECO:0000313" key="12">
    <source>
        <dbReference type="EMBL" id="AKX34730.1"/>
    </source>
</evidence>
<dbReference type="STRING" id="216942.SLITO_v1c11190"/>
<evidence type="ECO:0000313" key="13">
    <source>
        <dbReference type="Proteomes" id="UP000067476"/>
    </source>
</evidence>
<reference evidence="12 13" key="1">
    <citation type="journal article" date="2015" name="Genome Announc.">
        <title>Complete Genome Sequence of Spiroplasma litorale TN-1T (DSM 21781), a Bacterium Isolated from a Green-Eyed Horsefly (Tabanus nigrovittatus).</title>
        <authorList>
            <person name="Lo W.S."/>
            <person name="Lai Y.C."/>
            <person name="Lien Y.W."/>
            <person name="Wang T.H."/>
            <person name="Kuo C.H."/>
        </authorList>
    </citation>
    <scope>NUCLEOTIDE SEQUENCE [LARGE SCALE GENOMIC DNA]</scope>
    <source>
        <strain evidence="12 13">TN-1</strain>
    </source>
</reference>
<evidence type="ECO:0000256" key="7">
    <source>
        <dbReference type="ARBA" id="ARBA00023136"/>
    </source>
</evidence>
<accession>A0A0K1W331</accession>